<dbReference type="Proteomes" id="UP001501009">
    <property type="component" value="Unassembled WGS sequence"/>
</dbReference>
<dbReference type="EMBL" id="BAABDE010000008">
    <property type="protein sequence ID" value="GAA3787335.1"/>
    <property type="molecule type" value="Genomic_DNA"/>
</dbReference>
<gene>
    <name evidence="1" type="ORF">GCM10022403_022550</name>
</gene>
<proteinExistence type="predicted"/>
<evidence type="ECO:0000313" key="1">
    <source>
        <dbReference type="EMBL" id="GAA3787335.1"/>
    </source>
</evidence>
<protein>
    <recommendedName>
        <fullName evidence="3">Transposase</fullName>
    </recommendedName>
</protein>
<name>A0ABP7HAM3_9ACTN</name>
<reference evidence="2" key="1">
    <citation type="journal article" date="2019" name="Int. J. Syst. Evol. Microbiol.">
        <title>The Global Catalogue of Microorganisms (GCM) 10K type strain sequencing project: providing services to taxonomists for standard genome sequencing and annotation.</title>
        <authorList>
            <consortium name="The Broad Institute Genomics Platform"/>
            <consortium name="The Broad Institute Genome Sequencing Center for Infectious Disease"/>
            <person name="Wu L."/>
            <person name="Ma J."/>
        </authorList>
    </citation>
    <scope>NUCLEOTIDE SEQUENCE [LARGE SCALE GENOMIC DNA]</scope>
    <source>
        <strain evidence="2">JCM 17138</strain>
    </source>
</reference>
<sequence length="68" mass="7631">MSVKRGDEIVDGNMLTLLSSAGITNRVRNRRTRIQKIYWRADGTPDFGIPVADGAVTHQVRFRACGER</sequence>
<organism evidence="1 2">
    <name type="scientific">Streptomyces coacervatus</name>
    <dbReference type="NCBI Taxonomy" id="647381"/>
    <lineage>
        <taxon>Bacteria</taxon>
        <taxon>Bacillati</taxon>
        <taxon>Actinomycetota</taxon>
        <taxon>Actinomycetes</taxon>
        <taxon>Kitasatosporales</taxon>
        <taxon>Streptomycetaceae</taxon>
        <taxon>Streptomyces</taxon>
    </lineage>
</organism>
<comment type="caution">
    <text evidence="1">The sequence shown here is derived from an EMBL/GenBank/DDBJ whole genome shotgun (WGS) entry which is preliminary data.</text>
</comment>
<evidence type="ECO:0000313" key="2">
    <source>
        <dbReference type="Proteomes" id="UP001501009"/>
    </source>
</evidence>
<evidence type="ECO:0008006" key="3">
    <source>
        <dbReference type="Google" id="ProtNLM"/>
    </source>
</evidence>
<accession>A0ABP7HAM3</accession>
<keyword evidence="2" id="KW-1185">Reference proteome</keyword>